<dbReference type="Proteomes" id="UP000297910">
    <property type="component" value="Unassembled WGS sequence"/>
</dbReference>
<feature type="active site" description="Proton donor" evidence="4">
    <location>
        <position position="317"/>
    </location>
</feature>
<dbReference type="InterPro" id="IPR029058">
    <property type="entry name" value="AB_hydrolase_fold"/>
</dbReference>
<dbReference type="GO" id="GO:0004301">
    <property type="term" value="F:epoxide hydrolase activity"/>
    <property type="evidence" value="ECO:0007669"/>
    <property type="project" value="TreeGrafter"/>
</dbReference>
<dbReference type="SUPFAM" id="SSF53474">
    <property type="entry name" value="alpha/beta-Hydrolases"/>
    <property type="match status" value="1"/>
</dbReference>
<evidence type="ECO:0000256" key="1">
    <source>
        <dbReference type="ARBA" id="ARBA00010088"/>
    </source>
</evidence>
<name>A0A4Z1G6F0_9HELO</name>
<dbReference type="InterPro" id="IPR010497">
    <property type="entry name" value="Epoxide_hydro_N"/>
</dbReference>
<accession>A0A4Z1G6F0</accession>
<dbReference type="PANTHER" id="PTHR21661:SF35">
    <property type="entry name" value="EPOXIDE HYDROLASE"/>
    <property type="match status" value="1"/>
</dbReference>
<dbReference type="PANTHER" id="PTHR21661">
    <property type="entry name" value="EPOXIDE HYDROLASE 1-RELATED"/>
    <property type="match status" value="1"/>
</dbReference>
<dbReference type="Gene3D" id="3.40.50.1820">
    <property type="entry name" value="alpha/beta hydrolase"/>
    <property type="match status" value="1"/>
</dbReference>
<dbReference type="AlphaFoldDB" id="A0A4Z1G6F0"/>
<evidence type="ECO:0000259" key="5">
    <source>
        <dbReference type="Pfam" id="PF06441"/>
    </source>
</evidence>
<dbReference type="PIRSF" id="PIRSF001112">
    <property type="entry name" value="Epoxide_hydrolase"/>
    <property type="match status" value="1"/>
</dbReference>
<dbReference type="GO" id="GO:0097176">
    <property type="term" value="P:epoxide metabolic process"/>
    <property type="evidence" value="ECO:0007669"/>
    <property type="project" value="TreeGrafter"/>
</dbReference>
<dbReference type="Pfam" id="PF06441">
    <property type="entry name" value="EHN"/>
    <property type="match status" value="1"/>
</dbReference>
<keyword evidence="3" id="KW-0378">Hydrolase</keyword>
<organism evidence="6 7">
    <name type="scientific">Botrytis paeoniae</name>
    <dbReference type="NCBI Taxonomy" id="278948"/>
    <lineage>
        <taxon>Eukaryota</taxon>
        <taxon>Fungi</taxon>
        <taxon>Dikarya</taxon>
        <taxon>Ascomycota</taxon>
        <taxon>Pezizomycotina</taxon>
        <taxon>Leotiomycetes</taxon>
        <taxon>Helotiales</taxon>
        <taxon>Sclerotiniaceae</taxon>
        <taxon>Botrytis</taxon>
    </lineage>
</organism>
<protein>
    <recommendedName>
        <fullName evidence="5">Epoxide hydrolase N-terminal domain-containing protein</fullName>
    </recommendedName>
</protein>
<reference evidence="6 7" key="1">
    <citation type="submission" date="2017-12" db="EMBL/GenBank/DDBJ databases">
        <title>Comparative genomics of Botrytis spp.</title>
        <authorList>
            <person name="Valero-Jimenez C.A."/>
            <person name="Tapia P."/>
            <person name="Veloso J."/>
            <person name="Silva-Moreno E."/>
            <person name="Staats M."/>
            <person name="Valdes J.H."/>
            <person name="Van Kan J.A.L."/>
        </authorList>
    </citation>
    <scope>NUCLEOTIDE SEQUENCE [LARGE SCALE GENOMIC DNA]</scope>
    <source>
        <strain evidence="6 7">Bp0003</strain>
    </source>
</reference>
<keyword evidence="7" id="KW-1185">Reference proteome</keyword>
<dbReference type="PRINTS" id="PR00412">
    <property type="entry name" value="EPOXHYDRLASE"/>
</dbReference>
<proteinExistence type="inferred from homology"/>
<sequence length="412" mass="47197">MTDIHPFNISVPQDKINILQTKLSLATFPDELPSESASSWDQGPPLSEITRLTEKWKTWDWRSAENSLNEYPQFTTKIDVEGFEELDIHFIHQESPVKNAIPLLFVHGWPGSYLEVLKILPHLQNPTSTSSPHPSFHIVAPSLPNFGFSSGVKRRGFAMAQYAETLNKLILKLGYNEYVTQAGDWGFWITRSIGKLYSKHCKASHLNMVYAQPPKLFSNPIEKIGDIFMPYSELEKRNVERRKWFQTESRGYNVLQSTKPQTLAYGIADSPVALLGWIYEKLHDCSDEYPWSDDEILTWVSIYYFSTAGPGAPQNIYYETMHTSEDKECTVEKLQQWTASVKLGLAYNPKDLENVLKRWGRTLGNVVYEVENDSGGHFYSHEKPDLLVRDLRAMFGKGGEAFSIVKRRIGYE</sequence>
<gene>
    <name evidence="6" type="ORF">BPAE_0010g00060</name>
</gene>
<dbReference type="InterPro" id="IPR016292">
    <property type="entry name" value="Epoxide_hydrolase"/>
</dbReference>
<evidence type="ECO:0000256" key="4">
    <source>
        <dbReference type="PIRSR" id="PIRSR001112-1"/>
    </source>
</evidence>
<feature type="active site" description="Proton acceptor" evidence="4">
    <location>
        <position position="377"/>
    </location>
</feature>
<comment type="caution">
    <text evidence="6">The sequence shown here is derived from an EMBL/GenBank/DDBJ whole genome shotgun (WGS) entry which is preliminary data.</text>
</comment>
<feature type="domain" description="Epoxide hydrolase N-terminal" evidence="5">
    <location>
        <begin position="4"/>
        <end position="116"/>
    </location>
</feature>
<keyword evidence="2" id="KW-0058">Aromatic hydrocarbons catabolism</keyword>
<evidence type="ECO:0000256" key="3">
    <source>
        <dbReference type="ARBA" id="ARBA00022801"/>
    </source>
</evidence>
<dbReference type="InterPro" id="IPR000639">
    <property type="entry name" value="Epox_hydrolase-like"/>
</dbReference>
<evidence type="ECO:0000313" key="7">
    <source>
        <dbReference type="Proteomes" id="UP000297910"/>
    </source>
</evidence>
<evidence type="ECO:0000313" key="6">
    <source>
        <dbReference type="EMBL" id="TGO29823.1"/>
    </source>
</evidence>
<feature type="active site" description="Nucleophile" evidence="4">
    <location>
        <position position="184"/>
    </location>
</feature>
<evidence type="ECO:0000256" key="2">
    <source>
        <dbReference type="ARBA" id="ARBA00022797"/>
    </source>
</evidence>
<dbReference type="EMBL" id="PQXI01000010">
    <property type="protein sequence ID" value="TGO29823.1"/>
    <property type="molecule type" value="Genomic_DNA"/>
</dbReference>
<comment type="similarity">
    <text evidence="1">Belongs to the peptidase S33 family.</text>
</comment>